<accession>A0AAJ0F4N9</accession>
<comment type="caution">
    <text evidence="1">The sequence shown here is derived from an EMBL/GenBank/DDBJ whole genome shotgun (WGS) entry which is preliminary data.</text>
</comment>
<proteinExistence type="predicted"/>
<name>A0AAJ0F4N9_9PEZI</name>
<keyword evidence="2" id="KW-1185">Reference proteome</keyword>
<feature type="non-terminal residue" evidence="1">
    <location>
        <position position="108"/>
    </location>
</feature>
<dbReference type="Proteomes" id="UP001239445">
    <property type="component" value="Unassembled WGS sequence"/>
</dbReference>
<dbReference type="AlphaFoldDB" id="A0AAJ0F4N9"/>
<dbReference type="EMBL" id="MU839846">
    <property type="protein sequence ID" value="KAK1750538.1"/>
    <property type="molecule type" value="Genomic_DNA"/>
</dbReference>
<gene>
    <name evidence="1" type="ORF">QBC47DRAFT_278888</name>
</gene>
<evidence type="ECO:0000313" key="2">
    <source>
        <dbReference type="Proteomes" id="UP001239445"/>
    </source>
</evidence>
<sequence length="108" mass="12239">WSMTSVGQEELLAKMRYERQQAAAQDTVMSFDGTPLTPIQGGDVRWTSVSYSYMEPYMPTYRRRLGEMARREYEESVRGAFAESMQPAKDVSLVTATSPTYNPARADP</sequence>
<feature type="non-terminal residue" evidence="1">
    <location>
        <position position="1"/>
    </location>
</feature>
<protein>
    <submittedName>
        <fullName evidence="1">Uncharacterized protein</fullName>
    </submittedName>
</protein>
<reference evidence="1" key="1">
    <citation type="submission" date="2023-06" db="EMBL/GenBank/DDBJ databases">
        <title>Genome-scale phylogeny and comparative genomics of the fungal order Sordariales.</title>
        <authorList>
            <consortium name="Lawrence Berkeley National Laboratory"/>
            <person name="Hensen N."/>
            <person name="Bonometti L."/>
            <person name="Westerberg I."/>
            <person name="Brannstrom I.O."/>
            <person name="Guillou S."/>
            <person name="Cros-Aarteil S."/>
            <person name="Calhoun S."/>
            <person name="Haridas S."/>
            <person name="Kuo A."/>
            <person name="Mondo S."/>
            <person name="Pangilinan J."/>
            <person name="Riley R."/>
            <person name="Labutti K."/>
            <person name="Andreopoulos B."/>
            <person name="Lipzen A."/>
            <person name="Chen C."/>
            <person name="Yanf M."/>
            <person name="Daum C."/>
            <person name="Ng V."/>
            <person name="Clum A."/>
            <person name="Steindorff A."/>
            <person name="Ohm R."/>
            <person name="Martin F."/>
            <person name="Silar P."/>
            <person name="Natvig D."/>
            <person name="Lalanne C."/>
            <person name="Gautier V."/>
            <person name="Ament-Velasquez S.L."/>
            <person name="Kruys A."/>
            <person name="Hutchinson M.I."/>
            <person name="Powell A.J."/>
            <person name="Barry K."/>
            <person name="Miller A.N."/>
            <person name="Grigoriev I.V."/>
            <person name="Debuchy R."/>
            <person name="Gladieux P."/>
            <person name="Thoren M.H."/>
            <person name="Johannesson H."/>
        </authorList>
    </citation>
    <scope>NUCLEOTIDE SEQUENCE</scope>
    <source>
        <strain evidence="1">PSN4</strain>
    </source>
</reference>
<organism evidence="1 2">
    <name type="scientific">Echria macrotheca</name>
    <dbReference type="NCBI Taxonomy" id="438768"/>
    <lineage>
        <taxon>Eukaryota</taxon>
        <taxon>Fungi</taxon>
        <taxon>Dikarya</taxon>
        <taxon>Ascomycota</taxon>
        <taxon>Pezizomycotina</taxon>
        <taxon>Sordariomycetes</taxon>
        <taxon>Sordariomycetidae</taxon>
        <taxon>Sordariales</taxon>
        <taxon>Schizotheciaceae</taxon>
        <taxon>Echria</taxon>
    </lineage>
</organism>
<evidence type="ECO:0000313" key="1">
    <source>
        <dbReference type="EMBL" id="KAK1750538.1"/>
    </source>
</evidence>